<dbReference type="Proteomes" id="UP000836387">
    <property type="component" value="Unassembled WGS sequence"/>
</dbReference>
<sequence>MAEVHRTMFARARPAEAQALGVDDCDGSFLELLEQARVLRTLVPGRMPFAPCVHDDETLGDAQLSSWVPRWNVGYYNSRIPIGPTCMTVDLLDLSPVVSQPENSNSCDTDSSSTREWCLKTHGVLMDTVTSVLSLPAPEALDIGEHIVPLLASMWFDLEEAVEGGPPLAYAPHMVTTAVLRC</sequence>
<reference evidence="1" key="1">
    <citation type="submission" date="2020-04" db="EMBL/GenBank/DDBJ databases">
        <authorList>
            <person name="Broberg M."/>
        </authorList>
    </citation>
    <scope>NUCLEOTIDE SEQUENCE</scope>
</reference>
<evidence type="ECO:0000313" key="2">
    <source>
        <dbReference type="Proteomes" id="UP000836387"/>
    </source>
</evidence>
<dbReference type="EMBL" id="CADEHS020000127">
    <property type="protein sequence ID" value="CAG9950017.1"/>
    <property type="molecule type" value="Genomic_DNA"/>
</dbReference>
<reference evidence="1" key="2">
    <citation type="submission" date="2021-10" db="EMBL/GenBank/DDBJ databases">
        <authorList>
            <person name="Piombo E."/>
        </authorList>
    </citation>
    <scope>NUCLEOTIDE SEQUENCE</scope>
</reference>
<accession>A0ACA9UBY0</accession>
<gene>
    <name evidence="1" type="ORF">CRV2_00021947</name>
</gene>
<keyword evidence="2" id="KW-1185">Reference proteome</keyword>
<proteinExistence type="predicted"/>
<evidence type="ECO:0000313" key="1">
    <source>
        <dbReference type="EMBL" id="CAG9950017.1"/>
    </source>
</evidence>
<organism evidence="1 2">
    <name type="scientific">Clonostachys rosea f. rosea IK726</name>
    <dbReference type="NCBI Taxonomy" id="1349383"/>
    <lineage>
        <taxon>Eukaryota</taxon>
        <taxon>Fungi</taxon>
        <taxon>Dikarya</taxon>
        <taxon>Ascomycota</taxon>
        <taxon>Pezizomycotina</taxon>
        <taxon>Sordariomycetes</taxon>
        <taxon>Hypocreomycetidae</taxon>
        <taxon>Hypocreales</taxon>
        <taxon>Bionectriaceae</taxon>
        <taxon>Clonostachys</taxon>
    </lineage>
</organism>
<comment type="caution">
    <text evidence="1">The sequence shown here is derived from an EMBL/GenBank/DDBJ whole genome shotgun (WGS) entry which is preliminary data.</text>
</comment>
<name>A0ACA9UBY0_BIOOC</name>
<protein>
    <submittedName>
        <fullName evidence="1">Uncharacterized protein</fullName>
    </submittedName>
</protein>